<evidence type="ECO:0000313" key="2">
    <source>
        <dbReference type="EMBL" id="KAJ8406334.1"/>
    </source>
</evidence>
<evidence type="ECO:0000313" key="3">
    <source>
        <dbReference type="Proteomes" id="UP001221898"/>
    </source>
</evidence>
<feature type="compositionally biased region" description="Gly residues" evidence="1">
    <location>
        <begin position="32"/>
        <end position="45"/>
    </location>
</feature>
<name>A0AAD7WS47_9TELE</name>
<reference evidence="2" key="1">
    <citation type="journal article" date="2023" name="Science">
        <title>Genome structures resolve the early diversification of teleost fishes.</title>
        <authorList>
            <person name="Parey E."/>
            <person name="Louis A."/>
            <person name="Montfort J."/>
            <person name="Bouchez O."/>
            <person name="Roques C."/>
            <person name="Iampietro C."/>
            <person name="Lluch J."/>
            <person name="Castinel A."/>
            <person name="Donnadieu C."/>
            <person name="Desvignes T."/>
            <person name="Floi Bucao C."/>
            <person name="Jouanno E."/>
            <person name="Wen M."/>
            <person name="Mejri S."/>
            <person name="Dirks R."/>
            <person name="Jansen H."/>
            <person name="Henkel C."/>
            <person name="Chen W.J."/>
            <person name="Zahm M."/>
            <person name="Cabau C."/>
            <person name="Klopp C."/>
            <person name="Thompson A.W."/>
            <person name="Robinson-Rechavi M."/>
            <person name="Braasch I."/>
            <person name="Lecointre G."/>
            <person name="Bobe J."/>
            <person name="Postlethwait J.H."/>
            <person name="Berthelot C."/>
            <person name="Roest Crollius H."/>
            <person name="Guiguen Y."/>
        </authorList>
    </citation>
    <scope>NUCLEOTIDE SEQUENCE</scope>
    <source>
        <strain evidence="2">NC1722</strain>
    </source>
</reference>
<feature type="region of interest" description="Disordered" evidence="1">
    <location>
        <begin position="1"/>
        <end position="45"/>
    </location>
</feature>
<comment type="caution">
    <text evidence="2">The sequence shown here is derived from an EMBL/GenBank/DDBJ whole genome shotgun (WGS) entry which is preliminary data.</text>
</comment>
<protein>
    <submittedName>
        <fullName evidence="2">Uncharacterized protein</fullName>
    </submittedName>
</protein>
<feature type="compositionally biased region" description="Basic residues" evidence="1">
    <location>
        <begin position="1"/>
        <end position="23"/>
    </location>
</feature>
<dbReference type="AlphaFoldDB" id="A0AAD7WS47"/>
<sequence length="173" mass="18415">MPCRRAPRARARYARRRPARFRTKAALSRCGQGAGSAPGVSGPGGLTLSAPPRAGRQLVGGCFGGPPLGPRSRRTCLHCKHPPPPSHAGGQALSVGKRIKQLASSRNPCLNRAGATRRCEKRVDGIVACGLQLAPLHRRPRRRSETAVPRRCVYGLCRCVSGPQIPPNPKVNG</sequence>
<dbReference type="EMBL" id="JAINUG010000044">
    <property type="protein sequence ID" value="KAJ8406334.1"/>
    <property type="molecule type" value="Genomic_DNA"/>
</dbReference>
<organism evidence="2 3">
    <name type="scientific">Aldrovandia affinis</name>
    <dbReference type="NCBI Taxonomy" id="143900"/>
    <lineage>
        <taxon>Eukaryota</taxon>
        <taxon>Metazoa</taxon>
        <taxon>Chordata</taxon>
        <taxon>Craniata</taxon>
        <taxon>Vertebrata</taxon>
        <taxon>Euteleostomi</taxon>
        <taxon>Actinopterygii</taxon>
        <taxon>Neopterygii</taxon>
        <taxon>Teleostei</taxon>
        <taxon>Notacanthiformes</taxon>
        <taxon>Halosauridae</taxon>
        <taxon>Aldrovandia</taxon>
    </lineage>
</organism>
<gene>
    <name evidence="2" type="ORF">AAFF_G00305650</name>
</gene>
<dbReference type="Proteomes" id="UP001221898">
    <property type="component" value="Unassembled WGS sequence"/>
</dbReference>
<accession>A0AAD7WS47</accession>
<keyword evidence="3" id="KW-1185">Reference proteome</keyword>
<evidence type="ECO:0000256" key="1">
    <source>
        <dbReference type="SAM" id="MobiDB-lite"/>
    </source>
</evidence>
<proteinExistence type="predicted"/>